<dbReference type="Proteomes" id="UP001154114">
    <property type="component" value="Chromosome 12"/>
</dbReference>
<keyword evidence="2" id="KW-0732">Signal</keyword>
<reference evidence="3" key="1">
    <citation type="submission" date="2021-12" db="EMBL/GenBank/DDBJ databases">
        <authorList>
            <person name="King R."/>
        </authorList>
    </citation>
    <scope>NUCLEOTIDE SEQUENCE</scope>
</reference>
<feature type="region of interest" description="Disordered" evidence="1">
    <location>
        <begin position="170"/>
        <end position="242"/>
    </location>
</feature>
<gene>
    <name evidence="3" type="ORF">CINC_LOCUS1845</name>
</gene>
<keyword evidence="4" id="KW-1185">Reference proteome</keyword>
<dbReference type="AlphaFoldDB" id="A0A9N8KWY0"/>
<dbReference type="OrthoDB" id="7471359at2759"/>
<accession>A0A9N8KWY0</accession>
<feature type="compositionally biased region" description="Low complexity" evidence="1">
    <location>
        <begin position="146"/>
        <end position="156"/>
    </location>
</feature>
<evidence type="ECO:0000313" key="4">
    <source>
        <dbReference type="Proteomes" id="UP001154114"/>
    </source>
</evidence>
<feature type="chain" id="PRO_5040440997" evidence="2">
    <location>
        <begin position="18"/>
        <end position="273"/>
    </location>
</feature>
<evidence type="ECO:0000256" key="1">
    <source>
        <dbReference type="SAM" id="MobiDB-lite"/>
    </source>
</evidence>
<organism evidence="3 4">
    <name type="scientific">Chrysodeixis includens</name>
    <name type="common">Soybean looper</name>
    <name type="synonym">Pseudoplusia includens</name>
    <dbReference type="NCBI Taxonomy" id="689277"/>
    <lineage>
        <taxon>Eukaryota</taxon>
        <taxon>Metazoa</taxon>
        <taxon>Ecdysozoa</taxon>
        <taxon>Arthropoda</taxon>
        <taxon>Hexapoda</taxon>
        <taxon>Insecta</taxon>
        <taxon>Pterygota</taxon>
        <taxon>Neoptera</taxon>
        <taxon>Endopterygota</taxon>
        <taxon>Lepidoptera</taxon>
        <taxon>Glossata</taxon>
        <taxon>Ditrysia</taxon>
        <taxon>Noctuoidea</taxon>
        <taxon>Noctuidae</taxon>
        <taxon>Plusiinae</taxon>
        <taxon>Chrysodeixis</taxon>
    </lineage>
</organism>
<sequence length="273" mass="29429">MVPGYVIFGIFLIVLYGLIHENSQFAATASVIRQVWSGECRLSCRQSALSDGRTSGLSGLVESYREEEARAAQCICEACPCALIENFLTSCRPATNLYTNTVGFLVSIVMGVINSLVSSVTNYNSNEDFTLVDEKPKMRLRPKVHPSSSSATAPTASAATSAKTFDFDRSKYSDDSSFSAPKSLSTSSESKSSTASIGVRTSVPTIRESAPSGSILKQPPTPTNTQIFSDDTLQPTSSEETREEARLDCSKCVETGKTCVGGCPNAERRRRQI</sequence>
<protein>
    <submittedName>
        <fullName evidence="3">Uncharacterized protein</fullName>
    </submittedName>
</protein>
<name>A0A9N8KWY0_CHRIL</name>
<dbReference type="EMBL" id="LR824015">
    <property type="protein sequence ID" value="CAD0200157.1"/>
    <property type="molecule type" value="Genomic_DNA"/>
</dbReference>
<proteinExistence type="predicted"/>
<feature type="compositionally biased region" description="Polar residues" evidence="1">
    <location>
        <begin position="223"/>
        <end position="238"/>
    </location>
</feature>
<evidence type="ECO:0000256" key="2">
    <source>
        <dbReference type="SAM" id="SignalP"/>
    </source>
</evidence>
<feature type="compositionally biased region" description="Low complexity" evidence="1">
    <location>
        <begin position="179"/>
        <end position="196"/>
    </location>
</feature>
<feature type="region of interest" description="Disordered" evidence="1">
    <location>
        <begin position="137"/>
        <end position="156"/>
    </location>
</feature>
<evidence type="ECO:0000313" key="3">
    <source>
        <dbReference type="EMBL" id="CAD0200157.1"/>
    </source>
</evidence>
<feature type="signal peptide" evidence="2">
    <location>
        <begin position="1"/>
        <end position="17"/>
    </location>
</feature>